<feature type="chain" id="PRO_5045780903" description="Bacterial Ig-like domain-containing protein" evidence="1">
    <location>
        <begin position="21"/>
        <end position="161"/>
    </location>
</feature>
<feature type="domain" description="Bacterial Ig-like" evidence="2">
    <location>
        <begin position="39"/>
        <end position="146"/>
    </location>
</feature>
<evidence type="ECO:0000259" key="2">
    <source>
        <dbReference type="Pfam" id="PF20251"/>
    </source>
</evidence>
<keyword evidence="1" id="KW-0732">Signal</keyword>
<reference evidence="3 4" key="1">
    <citation type="submission" date="2023-01" db="EMBL/GenBank/DDBJ databases">
        <title>Sporosarcina sp. nov., isolated from Korean tranditional fermented seafood 'Jeotgal'.</title>
        <authorList>
            <person name="Yang A.-I."/>
        </authorList>
    </citation>
    <scope>NUCLEOTIDE SEQUENCE [LARGE SCALE GENOMIC DNA]</scope>
    <source>
        <strain evidence="3 4">B2O-1</strain>
    </source>
</reference>
<evidence type="ECO:0000313" key="3">
    <source>
        <dbReference type="EMBL" id="WOV85789.1"/>
    </source>
</evidence>
<feature type="signal peptide" evidence="1">
    <location>
        <begin position="1"/>
        <end position="20"/>
    </location>
</feature>
<accession>A0ABZ0L3E1</accession>
<dbReference type="Proteomes" id="UP001303532">
    <property type="component" value="Chromosome"/>
</dbReference>
<evidence type="ECO:0000313" key="4">
    <source>
        <dbReference type="Proteomes" id="UP001303532"/>
    </source>
</evidence>
<gene>
    <name evidence="3" type="ORF">PGH26_07610</name>
</gene>
<dbReference type="RefSeq" id="WP_323693384.1">
    <property type="nucleotide sequence ID" value="NZ_CP116341.1"/>
</dbReference>
<keyword evidence="4" id="KW-1185">Reference proteome</keyword>
<organism evidence="3 4">
    <name type="scientific">Sporosarcina jeotgali</name>
    <dbReference type="NCBI Taxonomy" id="3020056"/>
    <lineage>
        <taxon>Bacteria</taxon>
        <taxon>Bacillati</taxon>
        <taxon>Bacillota</taxon>
        <taxon>Bacilli</taxon>
        <taxon>Bacillales</taxon>
        <taxon>Caryophanaceae</taxon>
        <taxon>Sporosarcina</taxon>
    </lineage>
</organism>
<dbReference type="InterPro" id="IPR046878">
    <property type="entry name" value="Big_14"/>
</dbReference>
<sequence>MKYTLLLTLLLFLTACSKEAGIPTLIDPTPDQQLSDTQAGLTLSILQDHYADTAPEFKTTLKNQSEISFEYGEYYHIEVWKENQWYIMTHSDSVFLENPKFTNLGKLLPAGDTVEQTFKTEILGVRLVPGEYRLVKIFQKPQAPYYEVTLAVPFTIETGDL</sequence>
<dbReference type="EMBL" id="CP116341">
    <property type="protein sequence ID" value="WOV85789.1"/>
    <property type="molecule type" value="Genomic_DNA"/>
</dbReference>
<evidence type="ECO:0000256" key="1">
    <source>
        <dbReference type="SAM" id="SignalP"/>
    </source>
</evidence>
<dbReference type="Pfam" id="PF20251">
    <property type="entry name" value="Big_14"/>
    <property type="match status" value="1"/>
</dbReference>
<protein>
    <recommendedName>
        <fullName evidence="2">Bacterial Ig-like domain-containing protein</fullName>
    </recommendedName>
</protein>
<name>A0ABZ0L3E1_9BACL</name>
<dbReference type="PROSITE" id="PS51257">
    <property type="entry name" value="PROKAR_LIPOPROTEIN"/>
    <property type="match status" value="1"/>
</dbReference>
<proteinExistence type="predicted"/>